<evidence type="ECO:0000313" key="1">
    <source>
        <dbReference type="EMBL" id="SDS04297.1"/>
    </source>
</evidence>
<accession>A0A1H1NZB3</accession>
<dbReference type="AlphaFoldDB" id="A0A1H1NZB3"/>
<proteinExistence type="predicted"/>
<keyword evidence="2" id="KW-1185">Reference proteome</keyword>
<evidence type="ECO:0000313" key="2">
    <source>
        <dbReference type="Proteomes" id="UP000243426"/>
    </source>
</evidence>
<name>A0A1H1NZB3_9GAMM</name>
<protein>
    <submittedName>
        <fullName evidence="1">Uncharacterized protein</fullName>
    </submittedName>
</protein>
<gene>
    <name evidence="1" type="ORF">SAMN05216198_1049</name>
</gene>
<dbReference type="STRING" id="797277.SAMN05216198_1049"/>
<dbReference type="Proteomes" id="UP000243426">
    <property type="component" value="Chromosome I"/>
</dbReference>
<organism evidence="1 2">
    <name type="scientific">Halopseudomonas litoralis</name>
    <dbReference type="NCBI Taxonomy" id="797277"/>
    <lineage>
        <taxon>Bacteria</taxon>
        <taxon>Pseudomonadati</taxon>
        <taxon>Pseudomonadota</taxon>
        <taxon>Gammaproteobacteria</taxon>
        <taxon>Pseudomonadales</taxon>
        <taxon>Pseudomonadaceae</taxon>
        <taxon>Halopseudomonas</taxon>
    </lineage>
</organism>
<reference evidence="2" key="1">
    <citation type="submission" date="2016-10" db="EMBL/GenBank/DDBJ databases">
        <authorList>
            <person name="Varghese N."/>
            <person name="Submissions S."/>
        </authorList>
    </citation>
    <scope>NUCLEOTIDE SEQUENCE [LARGE SCALE GENOMIC DNA]</scope>
    <source>
        <strain evidence="2">2SM5</strain>
    </source>
</reference>
<dbReference type="EMBL" id="LT629748">
    <property type="protein sequence ID" value="SDS04297.1"/>
    <property type="molecule type" value="Genomic_DNA"/>
</dbReference>
<sequence length="262" mass="29696">MFLLLIIPLLASGFRVCHVHPNYLFKLHRQEGQYLYLHVAVLGLKCFFSSFVINLIYNSISNNVIIYGRELPDHIAILSGYLIETFNLSVQDGSHLAWYAWVSFVAVAVIPDLWRLASQLKLWRQGISYKAQKSYILEGILSHRPLESFLSTALAAMDVVMLSMDDRKVYVGVVASLGDPSECHGGTEDVVFRPIISGYRCKDHLKVTFTTHYSAVDQNLFIILKQENIISASHFDDAIYQRFQEDHAERDPRAKCCAPPAS</sequence>